<evidence type="ECO:0000313" key="4">
    <source>
        <dbReference type="EMBL" id="CAE0044690.1"/>
    </source>
</evidence>
<feature type="compositionally biased region" description="Basic and acidic residues" evidence="1">
    <location>
        <begin position="357"/>
        <end position="368"/>
    </location>
</feature>
<dbReference type="PANTHER" id="PTHR34094">
    <property type="match status" value="1"/>
</dbReference>
<dbReference type="EMBL" id="HBHW01016364">
    <property type="protein sequence ID" value="CAE0044693.1"/>
    <property type="molecule type" value="Transcribed_RNA"/>
</dbReference>
<proteinExistence type="predicted"/>
<evidence type="ECO:0008006" key="6">
    <source>
        <dbReference type="Google" id="ProtNLM"/>
    </source>
</evidence>
<accession>A0A7S3EDT6</accession>
<dbReference type="EMBL" id="HBHW01016352">
    <property type="protein sequence ID" value="CAE0044681.1"/>
    <property type="molecule type" value="Transcribed_RNA"/>
</dbReference>
<dbReference type="PANTHER" id="PTHR34094:SF1">
    <property type="entry name" value="PROTEIN FAM185A"/>
    <property type="match status" value="1"/>
</dbReference>
<dbReference type="EMBL" id="HBHW01016353">
    <property type="protein sequence ID" value="CAE0044682.1"/>
    <property type="molecule type" value="Transcribed_RNA"/>
</dbReference>
<dbReference type="AlphaFoldDB" id="A0A7S3EDT6"/>
<reference evidence="3" key="1">
    <citation type="submission" date="2021-01" db="EMBL/GenBank/DDBJ databases">
        <authorList>
            <person name="Corre E."/>
            <person name="Pelletier E."/>
            <person name="Niang G."/>
            <person name="Scheremetjew M."/>
            <person name="Finn R."/>
            <person name="Kale V."/>
            <person name="Holt S."/>
            <person name="Cochrane G."/>
            <person name="Meng A."/>
            <person name="Brown T."/>
            <person name="Cohen L."/>
        </authorList>
    </citation>
    <scope>NUCLEOTIDE SEQUENCE</scope>
    <source>
        <strain evidence="3">CCMP 769</strain>
    </source>
</reference>
<evidence type="ECO:0000256" key="1">
    <source>
        <dbReference type="SAM" id="MobiDB-lite"/>
    </source>
</evidence>
<name>A0A7S3EDT6_9RHOD</name>
<sequence>MIRSLLNSTRLPLGSSIFLRRLQMSSRTVPLSPGGSLRVKLREWKLKLMVQDHNLWDRATIECHGPENGGQSEHIKPEEPILFADEKANSVRLEQPASQLSDVEVVLKIPGKINLDLEGGSGMSLNDKFEGEEHKIAVTGGVASVGKLRGMRIVIQACEGHIVARELLGSLVVNTRKSELDIKLLQGQMNTLFLDESTLEIGAGYNERMEVFATKSCLSFDHLRGSTSVMSRGGSVKIGSCDGSLHVDSNENIDVTLSTFDRVDIHSESDVRIGMPDNPDADLHCFSPSVIVDEAINQFVRTYSSRDEISYGKAGERNVPVLVAHGGKSIRVEPAVWMSGFGLSRADRNSPPTARTLRRDRATHNRRP</sequence>
<feature type="region of interest" description="Disordered" evidence="1">
    <location>
        <begin position="342"/>
        <end position="368"/>
    </location>
</feature>
<protein>
    <recommendedName>
        <fullName evidence="6">Adhesin domain-containing protein</fullName>
    </recommendedName>
</protein>
<evidence type="ECO:0000313" key="2">
    <source>
        <dbReference type="EMBL" id="CAE0044681.1"/>
    </source>
</evidence>
<evidence type="ECO:0000313" key="5">
    <source>
        <dbReference type="EMBL" id="CAE0044693.1"/>
    </source>
</evidence>
<gene>
    <name evidence="2" type="ORF">RMAR00112_LOCUS12656</name>
    <name evidence="3" type="ORF">RMAR00112_LOCUS12657</name>
    <name evidence="4" type="ORF">RMAR00112_LOCUS12665</name>
    <name evidence="5" type="ORF">RMAR00112_LOCUS12668</name>
</gene>
<organism evidence="3">
    <name type="scientific">Rhodosorus marinus</name>
    <dbReference type="NCBI Taxonomy" id="101924"/>
    <lineage>
        <taxon>Eukaryota</taxon>
        <taxon>Rhodophyta</taxon>
        <taxon>Stylonematophyceae</taxon>
        <taxon>Stylonematales</taxon>
        <taxon>Stylonemataceae</taxon>
        <taxon>Rhodosorus</taxon>
    </lineage>
</organism>
<evidence type="ECO:0000313" key="3">
    <source>
        <dbReference type="EMBL" id="CAE0044682.1"/>
    </source>
</evidence>
<dbReference type="EMBL" id="HBHW01016361">
    <property type="protein sequence ID" value="CAE0044690.1"/>
    <property type="molecule type" value="Transcribed_RNA"/>
</dbReference>